<evidence type="ECO:0000256" key="1">
    <source>
        <dbReference type="ARBA" id="ARBA00004141"/>
    </source>
</evidence>
<evidence type="ECO:0000256" key="4">
    <source>
        <dbReference type="ARBA" id="ARBA00023136"/>
    </source>
</evidence>
<name>A0A0B6Z287_9EUPU</name>
<evidence type="ECO:0000256" key="2">
    <source>
        <dbReference type="ARBA" id="ARBA00022692"/>
    </source>
</evidence>
<dbReference type="InterPro" id="IPR026673">
    <property type="entry name" value="SPEC3/Stum"/>
</dbReference>
<organism evidence="7">
    <name type="scientific">Arion vulgaris</name>
    <dbReference type="NCBI Taxonomy" id="1028688"/>
    <lineage>
        <taxon>Eukaryota</taxon>
        <taxon>Metazoa</taxon>
        <taxon>Spiralia</taxon>
        <taxon>Lophotrochozoa</taxon>
        <taxon>Mollusca</taxon>
        <taxon>Gastropoda</taxon>
        <taxon>Heterobranchia</taxon>
        <taxon>Euthyneura</taxon>
        <taxon>Panpulmonata</taxon>
        <taxon>Eupulmonata</taxon>
        <taxon>Stylommatophora</taxon>
        <taxon>Helicina</taxon>
        <taxon>Arionoidea</taxon>
        <taxon>Arionidae</taxon>
        <taxon>Arion</taxon>
    </lineage>
</organism>
<keyword evidence="3 6" id="KW-1133">Transmembrane helix</keyword>
<dbReference type="PANTHER" id="PTHR21676">
    <property type="entry name" value="PROTEIN STUM"/>
    <property type="match status" value="1"/>
</dbReference>
<gene>
    <name evidence="7" type="primary">ORF45333</name>
</gene>
<evidence type="ECO:0000256" key="6">
    <source>
        <dbReference type="SAM" id="Phobius"/>
    </source>
</evidence>
<evidence type="ECO:0000256" key="5">
    <source>
        <dbReference type="SAM" id="MobiDB-lite"/>
    </source>
</evidence>
<evidence type="ECO:0008006" key="8">
    <source>
        <dbReference type="Google" id="ProtNLM"/>
    </source>
</evidence>
<dbReference type="EMBL" id="HACG01015632">
    <property type="protein sequence ID" value="CEK62497.1"/>
    <property type="molecule type" value="Transcribed_RNA"/>
</dbReference>
<feature type="region of interest" description="Disordered" evidence="5">
    <location>
        <begin position="1"/>
        <end position="23"/>
    </location>
</feature>
<feature type="transmembrane region" description="Helical" evidence="6">
    <location>
        <begin position="84"/>
        <end position="108"/>
    </location>
</feature>
<dbReference type="Pfam" id="PF15795">
    <property type="entry name" value="Spec3"/>
    <property type="match status" value="1"/>
</dbReference>
<feature type="compositionally biased region" description="Polar residues" evidence="5">
    <location>
        <begin position="1"/>
        <end position="20"/>
    </location>
</feature>
<evidence type="ECO:0000256" key="3">
    <source>
        <dbReference type="ARBA" id="ARBA00022989"/>
    </source>
</evidence>
<dbReference type="GO" id="GO:0016020">
    <property type="term" value="C:membrane"/>
    <property type="evidence" value="ECO:0007669"/>
    <property type="project" value="UniProtKB-SubCell"/>
</dbReference>
<dbReference type="PANTHER" id="PTHR21676:SF1">
    <property type="entry name" value="PROTEIN STUM HOMOLOG"/>
    <property type="match status" value="1"/>
</dbReference>
<keyword evidence="2 6" id="KW-0812">Transmembrane</keyword>
<sequence>MSGRSNRLSVNTGHGRNSVPTEDDDMFEVTTEKHGSLYNAIPYMPLPLAVILCILNIVVPGLGTFISSWACLCGCKTKLGKPATAFGLNMLSALLQMVSFVVIVGWVWSILWGMNFVQIATQSEHETSKTPYYVRRQSSVVE</sequence>
<evidence type="ECO:0000313" key="7">
    <source>
        <dbReference type="EMBL" id="CEK62497.1"/>
    </source>
</evidence>
<accession>A0A0B6Z287</accession>
<protein>
    <recommendedName>
        <fullName evidence="8">Protein SPEC3</fullName>
    </recommendedName>
</protein>
<reference evidence="7" key="1">
    <citation type="submission" date="2014-12" db="EMBL/GenBank/DDBJ databases">
        <title>Insight into the proteome of Arion vulgaris.</title>
        <authorList>
            <person name="Aradska J."/>
            <person name="Bulat T."/>
            <person name="Smidak R."/>
            <person name="Sarate P."/>
            <person name="Gangsoo J."/>
            <person name="Sialana F."/>
            <person name="Bilban M."/>
            <person name="Lubec G."/>
        </authorList>
    </citation>
    <scope>NUCLEOTIDE SEQUENCE</scope>
    <source>
        <tissue evidence="7">Skin</tissue>
    </source>
</reference>
<dbReference type="AlphaFoldDB" id="A0A0B6Z287"/>
<feature type="transmembrane region" description="Helical" evidence="6">
    <location>
        <begin position="46"/>
        <end position="72"/>
    </location>
</feature>
<keyword evidence="4 6" id="KW-0472">Membrane</keyword>
<proteinExistence type="predicted"/>
<comment type="subcellular location">
    <subcellularLocation>
        <location evidence="1">Membrane</location>
        <topology evidence="1">Multi-pass membrane protein</topology>
    </subcellularLocation>
</comment>